<protein>
    <submittedName>
        <fullName evidence="2">Uncharacterized protein</fullName>
    </submittedName>
</protein>
<dbReference type="STRING" id="679190.HMPREF0650_0388"/>
<gene>
    <name evidence="2" type="ORF">HMPREF0650_0388</name>
</gene>
<comment type="caution">
    <text evidence="2">The sequence shown here is derived from an EMBL/GenBank/DDBJ whole genome shotgun (WGS) entry which is preliminary data.</text>
</comment>
<proteinExistence type="predicted"/>
<keyword evidence="1" id="KW-0472">Membrane</keyword>
<evidence type="ECO:0000313" key="3">
    <source>
        <dbReference type="Proteomes" id="UP000005283"/>
    </source>
</evidence>
<organism evidence="2 3">
    <name type="scientific">Hoylesella buccalis ATCC 35310</name>
    <dbReference type="NCBI Taxonomy" id="679190"/>
    <lineage>
        <taxon>Bacteria</taxon>
        <taxon>Pseudomonadati</taxon>
        <taxon>Bacteroidota</taxon>
        <taxon>Bacteroidia</taxon>
        <taxon>Bacteroidales</taxon>
        <taxon>Prevotellaceae</taxon>
        <taxon>Hoylesella</taxon>
    </lineage>
</organism>
<reference evidence="2 3" key="1">
    <citation type="submission" date="2009-12" db="EMBL/GenBank/DDBJ databases">
        <title>Genome Sequence of Prevotella buccalis ATCC 35310.</title>
        <authorList>
            <person name="Durkin A.S."/>
            <person name="Madupu R."/>
            <person name="Torralba M."/>
            <person name="Methe B."/>
            <person name="Sutton G."/>
            <person name="Strausberg R.L."/>
            <person name="Nelson K.E."/>
        </authorList>
    </citation>
    <scope>NUCLEOTIDE SEQUENCE [LARGE SCALE GENOMIC DNA]</scope>
    <source>
        <strain evidence="2 3">ATCC 35310</strain>
    </source>
</reference>
<name>D1W8L8_9BACT</name>
<evidence type="ECO:0000256" key="1">
    <source>
        <dbReference type="SAM" id="Phobius"/>
    </source>
</evidence>
<feature type="non-terminal residue" evidence="2">
    <location>
        <position position="46"/>
    </location>
</feature>
<accession>D1W8L8</accession>
<dbReference type="Proteomes" id="UP000005283">
    <property type="component" value="Unassembled WGS sequence"/>
</dbReference>
<keyword evidence="1" id="KW-1133">Transmembrane helix</keyword>
<dbReference type="EMBL" id="ADEG01000098">
    <property type="protein sequence ID" value="EFA91101.1"/>
    <property type="molecule type" value="Genomic_DNA"/>
</dbReference>
<feature type="transmembrane region" description="Helical" evidence="1">
    <location>
        <begin position="12"/>
        <end position="30"/>
    </location>
</feature>
<evidence type="ECO:0000313" key="2">
    <source>
        <dbReference type="EMBL" id="EFA91101.1"/>
    </source>
</evidence>
<sequence length="46" mass="5521">MQKQRKPNIEKVYFLYWGAAYFMQNNNFFLTSPKNSGKNLKVDLTF</sequence>
<keyword evidence="1" id="KW-0812">Transmembrane</keyword>
<dbReference type="AlphaFoldDB" id="D1W8L8"/>
<keyword evidence="3" id="KW-1185">Reference proteome</keyword>